<dbReference type="InterPro" id="IPR042089">
    <property type="entry name" value="Peptidase_M13_dom_2"/>
</dbReference>
<dbReference type="Proteomes" id="UP000887565">
    <property type="component" value="Unplaced"/>
</dbReference>
<proteinExistence type="predicted"/>
<dbReference type="Gene3D" id="1.10.1380.10">
    <property type="entry name" value="Neutral endopeptidase , domain2"/>
    <property type="match status" value="1"/>
</dbReference>
<protein>
    <submittedName>
        <fullName evidence="2">Uncharacterized protein</fullName>
    </submittedName>
</protein>
<reference evidence="2" key="1">
    <citation type="submission" date="2022-11" db="UniProtKB">
        <authorList>
            <consortium name="WormBaseParasite"/>
        </authorList>
    </citation>
    <scope>IDENTIFICATION</scope>
</reference>
<dbReference type="InterPro" id="IPR024079">
    <property type="entry name" value="MetalloPept_cat_dom_sf"/>
</dbReference>
<keyword evidence="1" id="KW-1185">Reference proteome</keyword>
<evidence type="ECO:0000313" key="1">
    <source>
        <dbReference type="Proteomes" id="UP000887565"/>
    </source>
</evidence>
<dbReference type="SUPFAM" id="SSF55486">
    <property type="entry name" value="Metalloproteases ('zincins'), catalytic domain"/>
    <property type="match status" value="1"/>
</dbReference>
<sequence length="459" mass="53574">MPIFHAESCFNVFDRACDKLNIQGQSLSSSVWGGRFNWENLPGSLGYELEDQYYKDQLELLTDQKHKQEPYMNDLQDLYKSCFTYKKSDFYESPLIKKVFSTCGGDSIFEPATEIKKDIEQVLADLQTKFGVSSAFSIPFDNDFRIDPMFYYKFDKASMNQIYRNLHNNREPDQGFSKIADEIIQLQSEINSRQDFTYGPISYTKSEMKARLQNSTVDWVKYIELSVTNSDFNVRMNLRDLKTVDNVIKKYGKKIFLGYVFFGALEYLEIKLNVKVYGKEGKQEVGHRFTEKQCFEMTTMARLSFFAQYFKRHGDVVKERAIEQSGQELIKNMAEIVDESKQITEEAKKNIVEKLESLQIIAQYPSILKDEKVIQTYIGEVNLRKFDNFFEKMTSILGTNFRFATKFYFETSKANFLWWTKSSVDHKLGSISYDRSSHAISERIMCDDPIRLYGAFVGQ</sequence>
<evidence type="ECO:0000313" key="2">
    <source>
        <dbReference type="WBParaSite" id="nRc.2.0.1.t05126-RA"/>
    </source>
</evidence>
<name>A0A915HUA5_ROMCU</name>
<dbReference type="GO" id="GO:0008237">
    <property type="term" value="F:metallopeptidase activity"/>
    <property type="evidence" value="ECO:0007669"/>
    <property type="project" value="InterPro"/>
</dbReference>
<dbReference type="Gene3D" id="3.40.390.10">
    <property type="entry name" value="Collagenase (Catalytic Domain)"/>
    <property type="match status" value="1"/>
</dbReference>
<accession>A0A915HUA5</accession>
<dbReference type="AlphaFoldDB" id="A0A915HUA5"/>
<organism evidence="1 2">
    <name type="scientific">Romanomermis culicivorax</name>
    <name type="common">Nematode worm</name>
    <dbReference type="NCBI Taxonomy" id="13658"/>
    <lineage>
        <taxon>Eukaryota</taxon>
        <taxon>Metazoa</taxon>
        <taxon>Ecdysozoa</taxon>
        <taxon>Nematoda</taxon>
        <taxon>Enoplea</taxon>
        <taxon>Dorylaimia</taxon>
        <taxon>Mermithida</taxon>
        <taxon>Mermithoidea</taxon>
        <taxon>Mermithidae</taxon>
        <taxon>Romanomermis</taxon>
    </lineage>
</organism>
<dbReference type="WBParaSite" id="nRc.2.0.1.t05126-RA">
    <property type="protein sequence ID" value="nRc.2.0.1.t05126-RA"/>
    <property type="gene ID" value="nRc.2.0.1.g05126"/>
</dbReference>